<evidence type="ECO:0000313" key="1">
    <source>
        <dbReference type="EMBL" id="KRX16000.1"/>
    </source>
</evidence>
<dbReference type="EMBL" id="JYDL01000117">
    <property type="protein sequence ID" value="KRX16000.1"/>
    <property type="molecule type" value="Genomic_DNA"/>
</dbReference>
<accession>A0A0V0RND1</accession>
<protein>
    <submittedName>
        <fullName evidence="1">Uncharacterized protein</fullName>
    </submittedName>
</protein>
<name>A0A0V0RND1_9BILA</name>
<proteinExistence type="predicted"/>
<gene>
    <name evidence="1" type="ORF">T07_7123</name>
</gene>
<sequence>MHIISFSVTRKFRFHWRATYGPRAMLLDSLSVNCCNAALQKYICCEGLSAQEHHYTNIGNLICKFTTFLNLRNFERLLLVHLFKLYKSAGQAKILHFSAKRCEFAEMQFDNSALNGRNVRLGTQTANIFGIINDSLLKSYIQFTTVFGTVCIKNVKTTIIVACFMQNTSYRISRNCCWTIGMRFRLMKIYFTLAMAKRQKPTFFQKATASDQYIAAEASGHPKGGCVTEYYSAGEKKRTIDPVVVEFPFGIRHDYCEKTIQCDQEHAERFQRDANCIEGQLWTADQTFHR</sequence>
<dbReference type="Proteomes" id="UP000054630">
    <property type="component" value="Unassembled WGS sequence"/>
</dbReference>
<keyword evidence="2" id="KW-1185">Reference proteome</keyword>
<dbReference type="OrthoDB" id="10295640at2759"/>
<organism evidence="1 2">
    <name type="scientific">Trichinella nelsoni</name>
    <dbReference type="NCBI Taxonomy" id="6336"/>
    <lineage>
        <taxon>Eukaryota</taxon>
        <taxon>Metazoa</taxon>
        <taxon>Ecdysozoa</taxon>
        <taxon>Nematoda</taxon>
        <taxon>Enoplea</taxon>
        <taxon>Dorylaimia</taxon>
        <taxon>Trichinellida</taxon>
        <taxon>Trichinellidae</taxon>
        <taxon>Trichinella</taxon>
    </lineage>
</organism>
<evidence type="ECO:0000313" key="2">
    <source>
        <dbReference type="Proteomes" id="UP000054630"/>
    </source>
</evidence>
<reference evidence="1 2" key="1">
    <citation type="submission" date="2015-01" db="EMBL/GenBank/DDBJ databases">
        <title>Evolution of Trichinella species and genotypes.</title>
        <authorList>
            <person name="Korhonen P.K."/>
            <person name="Edoardo P."/>
            <person name="Giuseppe L.R."/>
            <person name="Gasser R.B."/>
        </authorList>
    </citation>
    <scope>NUCLEOTIDE SEQUENCE [LARGE SCALE GENOMIC DNA]</scope>
    <source>
        <strain evidence="1">ISS37</strain>
    </source>
</reference>
<comment type="caution">
    <text evidence="1">The sequence shown here is derived from an EMBL/GenBank/DDBJ whole genome shotgun (WGS) entry which is preliminary data.</text>
</comment>
<dbReference type="AlphaFoldDB" id="A0A0V0RND1"/>